<dbReference type="PANTHER" id="PTHR15999">
    <property type="entry name" value="ZINC FINGER CW-TYPE PWWP DOMAIN PROTEIN 1"/>
    <property type="match status" value="1"/>
</dbReference>
<dbReference type="EMBL" id="AFYH01105212">
    <property type="status" value="NOT_ANNOTATED_CDS"/>
    <property type="molecule type" value="Genomic_DNA"/>
</dbReference>
<dbReference type="Pfam" id="PF07496">
    <property type="entry name" value="zf-CW"/>
    <property type="match status" value="1"/>
</dbReference>
<dbReference type="PROSITE" id="PS50812">
    <property type="entry name" value="PWWP"/>
    <property type="match status" value="1"/>
</dbReference>
<name>M3XJ39_LATCH</name>
<dbReference type="PROSITE" id="PS51050">
    <property type="entry name" value="ZF_CW"/>
    <property type="match status" value="1"/>
</dbReference>
<dbReference type="eggNOG" id="ENOG502QSQZ">
    <property type="taxonomic scope" value="Eukaryota"/>
</dbReference>
<dbReference type="Bgee" id="ENSLACG00000022422">
    <property type="expression patterns" value="Expressed in muscle tissue"/>
</dbReference>
<dbReference type="STRING" id="7897.ENSLACP00000022745"/>
<reference evidence="7" key="3">
    <citation type="submission" date="2025-09" db="UniProtKB">
        <authorList>
            <consortium name="Ensembl"/>
        </authorList>
    </citation>
    <scope>IDENTIFICATION</scope>
</reference>
<feature type="compositionally biased region" description="Basic residues" evidence="4">
    <location>
        <begin position="86"/>
        <end position="95"/>
    </location>
</feature>
<dbReference type="EMBL" id="AFYH01105211">
    <property type="status" value="NOT_ANNOTATED_CDS"/>
    <property type="molecule type" value="Genomic_DNA"/>
</dbReference>
<evidence type="ECO:0000256" key="3">
    <source>
        <dbReference type="ARBA" id="ARBA00022833"/>
    </source>
</evidence>
<evidence type="ECO:0000313" key="8">
    <source>
        <dbReference type="Proteomes" id="UP000008672"/>
    </source>
</evidence>
<dbReference type="FunCoup" id="M3XJ39">
    <property type="interactions" value="586"/>
</dbReference>
<dbReference type="Proteomes" id="UP000008672">
    <property type="component" value="Unassembled WGS sequence"/>
</dbReference>
<dbReference type="InterPro" id="IPR042778">
    <property type="entry name" value="ZCWPW1/ZCWPW2"/>
</dbReference>
<dbReference type="Pfam" id="PF00855">
    <property type="entry name" value="PWWP"/>
    <property type="match status" value="1"/>
</dbReference>
<feature type="compositionally biased region" description="Acidic residues" evidence="4">
    <location>
        <begin position="306"/>
        <end position="321"/>
    </location>
</feature>
<dbReference type="SMART" id="SM00293">
    <property type="entry name" value="PWWP"/>
    <property type="match status" value="1"/>
</dbReference>
<keyword evidence="1" id="KW-0479">Metal-binding</keyword>
<proteinExistence type="predicted"/>
<feature type="region of interest" description="Disordered" evidence="4">
    <location>
        <begin position="459"/>
        <end position="494"/>
    </location>
</feature>
<dbReference type="GO" id="GO:0005634">
    <property type="term" value="C:nucleus"/>
    <property type="evidence" value="ECO:0007669"/>
    <property type="project" value="TreeGrafter"/>
</dbReference>
<dbReference type="HOGENOM" id="CLU_504271_0_0_1"/>
<dbReference type="PANTHER" id="PTHR15999:SF2">
    <property type="entry name" value="ZINC FINGER CW-TYPE PWWP DOMAIN PROTEIN 1"/>
    <property type="match status" value="1"/>
</dbReference>
<feature type="compositionally biased region" description="Basic residues" evidence="4">
    <location>
        <begin position="62"/>
        <end position="72"/>
    </location>
</feature>
<accession>M3XJ39</accession>
<dbReference type="GO" id="GO:0008270">
    <property type="term" value="F:zinc ion binding"/>
    <property type="evidence" value="ECO:0007669"/>
    <property type="project" value="UniProtKB-KW"/>
</dbReference>
<gene>
    <name evidence="7" type="primary">LOC102363584</name>
</gene>
<dbReference type="EMBL" id="AFYH01105210">
    <property type="status" value="NOT_ANNOTATED_CDS"/>
    <property type="molecule type" value="Genomic_DNA"/>
</dbReference>
<protein>
    <submittedName>
        <fullName evidence="7">Zinc finger CW-type and PWWP domain containing 1</fullName>
    </submittedName>
</protein>
<organism evidence="7 8">
    <name type="scientific">Latimeria chalumnae</name>
    <name type="common">Coelacanth</name>
    <dbReference type="NCBI Taxonomy" id="7897"/>
    <lineage>
        <taxon>Eukaryota</taxon>
        <taxon>Metazoa</taxon>
        <taxon>Chordata</taxon>
        <taxon>Craniata</taxon>
        <taxon>Vertebrata</taxon>
        <taxon>Euteleostomi</taxon>
        <taxon>Coelacanthiformes</taxon>
        <taxon>Coelacanthidae</taxon>
        <taxon>Latimeria</taxon>
    </lineage>
</organism>
<evidence type="ECO:0000256" key="1">
    <source>
        <dbReference type="ARBA" id="ARBA00022723"/>
    </source>
</evidence>
<sequence length="540" mass="59233">MASRKATLGEESLSQNPAGTELTGLDSGLPQPSMDKVVNMQNAGVPVLAPRTTGTESEGKKINKLSLKKRKKEEKTTKVYKEEGRKHSRKGKPRKLNLSETGDQEDPSENETTISHGAAWVQCSRAQCGKWRRLRDSMDPSTLPEDWTCSQNADAEFRSCGAPEEAFSGSEDGIIYTELIPGSLVWARQYGYPWWPGMVEPDPNVGDYLLFTSQLHQMPAKYHITFLGDAVSRAWISASMVKSFQDFPPETTGLKKGKTRDYRNQINAAVKMAENAQKINVKERISLFGFASRYTADAESLLSQSSEDEVEEEEEEEEGDQSDTVLSGGSYQGGQIQSGKDEGGAALRSGPADKDLKRRKSKEKTESKSKSSSHSWKHKSQEPLGSRKSKSVAAQSSKPDKGAGQKDTGGALKAPKKRFTLPRRRSSVEVKPELPVPEAKSQSVIELEPDSYTVQLVQPANSPEPDREAGGATREVVGDTEPTLGSKGGGPSFKELLEDISTRQKEIEEAFSSEDMEILTTGHAGAEEEEGDFSQLMFEE</sequence>
<dbReference type="Ensembl" id="ENSLACT00000024971.1">
    <property type="protein sequence ID" value="ENSLACP00000022745.1"/>
    <property type="gene ID" value="ENSLACG00000022422.1"/>
</dbReference>
<feature type="compositionally biased region" description="Basic residues" evidence="4">
    <location>
        <begin position="414"/>
        <end position="425"/>
    </location>
</feature>
<evidence type="ECO:0000256" key="2">
    <source>
        <dbReference type="ARBA" id="ARBA00022771"/>
    </source>
</evidence>
<feature type="region of interest" description="Disordered" evidence="4">
    <location>
        <begin position="1"/>
        <end position="115"/>
    </location>
</feature>
<dbReference type="CDD" id="cd20145">
    <property type="entry name" value="PWWP_ZCWPW1"/>
    <property type="match status" value="1"/>
</dbReference>
<feature type="compositionally biased region" description="Low complexity" evidence="4">
    <location>
        <begin position="327"/>
        <end position="338"/>
    </location>
</feature>
<keyword evidence="2" id="KW-0863">Zinc-finger</keyword>
<evidence type="ECO:0000256" key="4">
    <source>
        <dbReference type="SAM" id="MobiDB-lite"/>
    </source>
</evidence>
<dbReference type="InterPro" id="IPR000313">
    <property type="entry name" value="PWWP_dom"/>
</dbReference>
<keyword evidence="3" id="KW-0862">Zinc</keyword>
<evidence type="ECO:0000259" key="5">
    <source>
        <dbReference type="PROSITE" id="PS50812"/>
    </source>
</evidence>
<feature type="compositionally biased region" description="Basic and acidic residues" evidence="4">
    <location>
        <begin position="73"/>
        <end position="85"/>
    </location>
</feature>
<reference evidence="7" key="2">
    <citation type="submission" date="2025-08" db="UniProtKB">
        <authorList>
            <consortium name="Ensembl"/>
        </authorList>
    </citation>
    <scope>IDENTIFICATION</scope>
</reference>
<feature type="domain" description="CW-type" evidence="6">
    <location>
        <begin position="114"/>
        <end position="168"/>
    </location>
</feature>
<keyword evidence="8" id="KW-1185">Reference proteome</keyword>
<feature type="region of interest" description="Disordered" evidence="4">
    <location>
        <begin position="300"/>
        <end position="447"/>
    </location>
</feature>
<dbReference type="InParanoid" id="M3XJ39"/>
<evidence type="ECO:0000259" key="6">
    <source>
        <dbReference type="PROSITE" id="PS51050"/>
    </source>
</evidence>
<reference evidence="8" key="1">
    <citation type="submission" date="2011-08" db="EMBL/GenBank/DDBJ databases">
        <title>The draft genome of Latimeria chalumnae.</title>
        <authorList>
            <person name="Di Palma F."/>
            <person name="Alfoldi J."/>
            <person name="Johnson J."/>
            <person name="Berlin A."/>
            <person name="Gnerre S."/>
            <person name="Jaffe D."/>
            <person name="MacCallum I."/>
            <person name="Young S."/>
            <person name="Walker B.J."/>
            <person name="Lander E."/>
            <person name="Lindblad-Toh K."/>
        </authorList>
    </citation>
    <scope>NUCLEOTIDE SEQUENCE [LARGE SCALE GENOMIC DNA]</scope>
    <source>
        <strain evidence="8">Wild caught</strain>
    </source>
</reference>
<dbReference type="InterPro" id="IPR011124">
    <property type="entry name" value="Znf_CW"/>
</dbReference>
<feature type="domain" description="PWWP" evidence="5">
    <location>
        <begin position="181"/>
        <end position="247"/>
    </location>
</feature>
<dbReference type="GeneTree" id="ENSGT00560000077278"/>
<dbReference type="Gene3D" id="3.30.40.100">
    <property type="match status" value="1"/>
</dbReference>
<dbReference type="EMBL" id="AFYH01105209">
    <property type="status" value="NOT_ANNOTATED_CDS"/>
    <property type="molecule type" value="Genomic_DNA"/>
</dbReference>
<dbReference type="SUPFAM" id="SSF63748">
    <property type="entry name" value="Tudor/PWWP/MBT"/>
    <property type="match status" value="1"/>
</dbReference>
<evidence type="ECO:0000313" key="7">
    <source>
        <dbReference type="Ensembl" id="ENSLACP00000022745.1"/>
    </source>
</evidence>
<dbReference type="AlphaFoldDB" id="M3XJ39"/>
<dbReference type="Gene3D" id="2.30.30.140">
    <property type="match status" value="1"/>
</dbReference>